<organism evidence="2 3">
    <name type="scientific">Opisthorchis felineus</name>
    <dbReference type="NCBI Taxonomy" id="147828"/>
    <lineage>
        <taxon>Eukaryota</taxon>
        <taxon>Metazoa</taxon>
        <taxon>Spiralia</taxon>
        <taxon>Lophotrochozoa</taxon>
        <taxon>Platyhelminthes</taxon>
        <taxon>Trematoda</taxon>
        <taxon>Digenea</taxon>
        <taxon>Opisthorchiida</taxon>
        <taxon>Opisthorchiata</taxon>
        <taxon>Opisthorchiidae</taxon>
        <taxon>Opisthorchis</taxon>
    </lineage>
</organism>
<name>A0A4S2LFN6_OPIFE</name>
<dbReference type="AlphaFoldDB" id="A0A4S2LFN6"/>
<evidence type="ECO:0000313" key="3">
    <source>
        <dbReference type="Proteomes" id="UP000308267"/>
    </source>
</evidence>
<dbReference type="Proteomes" id="UP000308267">
    <property type="component" value="Unassembled WGS sequence"/>
</dbReference>
<dbReference type="OrthoDB" id="6241209at2759"/>
<keyword evidence="3" id="KW-1185">Reference proteome</keyword>
<keyword evidence="1" id="KW-0472">Membrane</keyword>
<feature type="transmembrane region" description="Helical" evidence="1">
    <location>
        <begin position="138"/>
        <end position="163"/>
    </location>
</feature>
<accession>A0A4S2LFN6</accession>
<keyword evidence="1" id="KW-0812">Transmembrane</keyword>
<feature type="transmembrane region" description="Helical" evidence="1">
    <location>
        <begin position="87"/>
        <end position="108"/>
    </location>
</feature>
<gene>
    <name evidence="2" type="ORF">CRM22_007573</name>
</gene>
<evidence type="ECO:0000256" key="1">
    <source>
        <dbReference type="SAM" id="Phobius"/>
    </source>
</evidence>
<sequence length="173" mass="19242">MEIPEDDSDLLGKTATEIESDLKNRDVIMQHGLVEELTGPRLFGTSKPVDEIIASSTPWTRIRQLFNSDPMLSDTDLSKTGSRAIRLPLAIGAIVGVGVGLARLLTAYDEFVRANRLTAWRTREIAKFRAADYSAFKAITFGLSTGLKATFLAAGCYIFFFLWERFQQKFGTV</sequence>
<comment type="caution">
    <text evidence="2">The sequence shown here is derived from an EMBL/GenBank/DDBJ whole genome shotgun (WGS) entry which is preliminary data.</text>
</comment>
<proteinExistence type="predicted"/>
<reference evidence="2 3" key="1">
    <citation type="journal article" date="2019" name="BMC Genomics">
        <title>New insights from Opisthorchis felineus genome: update on genomics of the epidemiologically important liver flukes.</title>
        <authorList>
            <person name="Ershov N.I."/>
            <person name="Mordvinov V.A."/>
            <person name="Prokhortchouk E.B."/>
            <person name="Pakharukova M.Y."/>
            <person name="Gunbin K.V."/>
            <person name="Ustyantsev K."/>
            <person name="Genaev M.A."/>
            <person name="Blinov A.G."/>
            <person name="Mazur A."/>
            <person name="Boulygina E."/>
            <person name="Tsygankova S."/>
            <person name="Khrameeva E."/>
            <person name="Chekanov N."/>
            <person name="Fan G."/>
            <person name="Xiao A."/>
            <person name="Zhang H."/>
            <person name="Xu X."/>
            <person name="Yang H."/>
            <person name="Solovyev V."/>
            <person name="Lee S.M."/>
            <person name="Liu X."/>
            <person name="Afonnikov D.A."/>
            <person name="Skryabin K.G."/>
        </authorList>
    </citation>
    <scope>NUCLEOTIDE SEQUENCE [LARGE SCALE GENOMIC DNA]</scope>
    <source>
        <strain evidence="2">AK-0245</strain>
        <tissue evidence="2">Whole organism</tissue>
    </source>
</reference>
<keyword evidence="1" id="KW-1133">Transmembrane helix</keyword>
<dbReference type="EMBL" id="SJOL01007654">
    <property type="protein sequence ID" value="TGZ62180.1"/>
    <property type="molecule type" value="Genomic_DNA"/>
</dbReference>
<protein>
    <submittedName>
        <fullName evidence="2">Uncharacterized protein</fullName>
    </submittedName>
</protein>
<evidence type="ECO:0000313" key="2">
    <source>
        <dbReference type="EMBL" id="TGZ62180.1"/>
    </source>
</evidence>